<dbReference type="Proteomes" id="UP001458946">
    <property type="component" value="Unassembled WGS sequence"/>
</dbReference>
<organism evidence="1 2">
    <name type="scientific">Deinococcus xinjiangensis</name>
    <dbReference type="NCBI Taxonomy" id="457454"/>
    <lineage>
        <taxon>Bacteria</taxon>
        <taxon>Thermotogati</taxon>
        <taxon>Deinococcota</taxon>
        <taxon>Deinococci</taxon>
        <taxon>Deinococcales</taxon>
        <taxon>Deinococcaceae</taxon>
        <taxon>Deinococcus</taxon>
    </lineage>
</organism>
<name>A0ABP9V8B1_9DEIO</name>
<dbReference type="SUPFAM" id="SSF140663">
    <property type="entry name" value="TTHA0068-like"/>
    <property type="match status" value="1"/>
</dbReference>
<dbReference type="InterPro" id="IPR023203">
    <property type="entry name" value="TTHA0068_sf"/>
</dbReference>
<evidence type="ECO:0008006" key="3">
    <source>
        <dbReference type="Google" id="ProtNLM"/>
    </source>
</evidence>
<protein>
    <recommendedName>
        <fullName evidence="3">DUF309 domain-containing protein</fullName>
    </recommendedName>
</protein>
<proteinExistence type="predicted"/>
<comment type="caution">
    <text evidence="1">The sequence shown here is derived from an EMBL/GenBank/DDBJ whole genome shotgun (WGS) entry which is preliminary data.</text>
</comment>
<gene>
    <name evidence="1" type="ORF">Dxin01_01239</name>
</gene>
<evidence type="ECO:0000313" key="2">
    <source>
        <dbReference type="Proteomes" id="UP001458946"/>
    </source>
</evidence>
<evidence type="ECO:0000313" key="1">
    <source>
        <dbReference type="EMBL" id="GAA5501507.1"/>
    </source>
</evidence>
<keyword evidence="2" id="KW-1185">Reference proteome</keyword>
<dbReference type="EMBL" id="BAABRN010000010">
    <property type="protein sequence ID" value="GAA5501507.1"/>
    <property type="molecule type" value="Genomic_DNA"/>
</dbReference>
<sequence>MYWTCYAAAMREELRRGARLFNEGQWWEAHEAWEAEWLRASGTERQYIQALILLAASLHKRWAHGSLSHRNFYKAEKYLDALPAEYDGLDLGRLRAEVWAALQAAGQLPQIELAPSPA</sequence>
<accession>A0ABP9V8B1</accession>
<dbReference type="Pfam" id="PF03745">
    <property type="entry name" value="DUF309"/>
    <property type="match status" value="1"/>
</dbReference>
<dbReference type="InterPro" id="IPR005500">
    <property type="entry name" value="DUF309"/>
</dbReference>
<reference evidence="1 2" key="1">
    <citation type="submission" date="2024-02" db="EMBL/GenBank/DDBJ databases">
        <title>Deinococcus xinjiangensis NBRC 107630.</title>
        <authorList>
            <person name="Ichikawa N."/>
            <person name="Katano-Makiyama Y."/>
            <person name="Hidaka K."/>
        </authorList>
    </citation>
    <scope>NUCLEOTIDE SEQUENCE [LARGE SCALE GENOMIC DNA]</scope>
    <source>
        <strain evidence="1 2">NBRC 107630</strain>
    </source>
</reference>
<dbReference type="Gene3D" id="1.10.3450.10">
    <property type="entry name" value="TTHA0068-like"/>
    <property type="match status" value="1"/>
</dbReference>